<organism evidence="2 3">
    <name type="scientific">Candidatus Paraluminiphilus aquimaris</name>
    <dbReference type="NCBI Taxonomy" id="2518994"/>
    <lineage>
        <taxon>Bacteria</taxon>
        <taxon>Pseudomonadati</taxon>
        <taxon>Pseudomonadota</taxon>
        <taxon>Gammaproteobacteria</taxon>
        <taxon>Cellvibrionales</taxon>
        <taxon>Halieaceae</taxon>
        <taxon>Candidatus Paraluminiphilus</taxon>
    </lineage>
</organism>
<keyword evidence="1" id="KW-0472">Membrane</keyword>
<feature type="transmembrane region" description="Helical" evidence="1">
    <location>
        <begin position="122"/>
        <end position="140"/>
    </location>
</feature>
<keyword evidence="1" id="KW-1133">Transmembrane helix</keyword>
<evidence type="ECO:0008006" key="4">
    <source>
        <dbReference type="Google" id="ProtNLM"/>
    </source>
</evidence>
<dbReference type="EMBL" id="CP036501">
    <property type="protein sequence ID" value="UZP74954.1"/>
    <property type="molecule type" value="Genomic_DNA"/>
</dbReference>
<evidence type="ECO:0000313" key="2">
    <source>
        <dbReference type="EMBL" id="UZP74954.1"/>
    </source>
</evidence>
<reference evidence="2 3" key="1">
    <citation type="submission" date="2019-02" db="EMBL/GenBank/DDBJ databases">
        <title>Halieaceae_genomes.</title>
        <authorList>
            <person name="Li S.-H."/>
        </authorList>
    </citation>
    <scope>NUCLEOTIDE SEQUENCE [LARGE SCALE GENOMIC DNA]</scope>
    <source>
        <strain evidence="2 3">JH123</strain>
    </source>
</reference>
<accession>A0ABY6Q8M3</accession>
<gene>
    <name evidence="2" type="ORF">E0F26_09500</name>
</gene>
<proteinExistence type="predicted"/>
<dbReference type="Proteomes" id="UP001317963">
    <property type="component" value="Chromosome"/>
</dbReference>
<dbReference type="RefSeq" id="WP_279241421.1">
    <property type="nucleotide sequence ID" value="NZ_CP036501.1"/>
</dbReference>
<protein>
    <recommendedName>
        <fullName evidence="4">DUF3592 domain-containing protein</fullName>
    </recommendedName>
</protein>
<evidence type="ECO:0000256" key="1">
    <source>
        <dbReference type="SAM" id="Phobius"/>
    </source>
</evidence>
<feature type="transmembrane region" description="Helical" evidence="1">
    <location>
        <begin position="7"/>
        <end position="28"/>
    </location>
</feature>
<keyword evidence="3" id="KW-1185">Reference proteome</keyword>
<name>A0ABY6Q8M3_9GAMM</name>
<sequence>MNERLSNLISLGGFLCLLVILATVPFIVVEAIKEHPEKVVRIPCNLIGYKGYQRDTELIGELGVELNFKKCEGYGGYVNIWRFKGDITIAYSDSYGGYSRRDFAEMNSDYSYVNLRAFESQFLIFGGSWIAAFILNYLLVGQARLLPWRRVKAIEEDSVS</sequence>
<keyword evidence="1" id="KW-0812">Transmembrane</keyword>
<evidence type="ECO:0000313" key="3">
    <source>
        <dbReference type="Proteomes" id="UP001317963"/>
    </source>
</evidence>